<dbReference type="InterPro" id="IPR009057">
    <property type="entry name" value="Homeodomain-like_sf"/>
</dbReference>
<dbReference type="EMBL" id="BLAL01000016">
    <property type="protein sequence ID" value="GES75287.1"/>
    <property type="molecule type" value="Genomic_DNA"/>
</dbReference>
<dbReference type="AlphaFoldDB" id="A0A8H3KXQ0"/>
<dbReference type="Proteomes" id="UP000615446">
    <property type="component" value="Unassembled WGS sequence"/>
</dbReference>
<dbReference type="SUPFAM" id="SSF46689">
    <property type="entry name" value="Homeodomain-like"/>
    <property type="match status" value="1"/>
</dbReference>
<sequence>MPRNQEFYIKKFMALLGFHNFFIESLRVYYKTLVILLRNSYILLKFLQLGIISKKNGRQGRKKTLSLADLNILDSLVKDKKDWYLDEMVDEMERLTGKLISIPTLWRALKHLGMTRKKLQKAAKERSELLRSYKKSADIIEGSCNKERFQTFILTQVLPQMNEYPNKNSHCLT</sequence>
<name>A0A8H3KXQ0_9GLOM</name>
<comment type="caution">
    <text evidence="1">The sequence shown here is derived from an EMBL/GenBank/DDBJ whole genome shotgun (WGS) entry which is preliminary data.</text>
</comment>
<proteinExistence type="predicted"/>
<evidence type="ECO:0000313" key="2">
    <source>
        <dbReference type="Proteomes" id="UP000615446"/>
    </source>
</evidence>
<protein>
    <recommendedName>
        <fullName evidence="3">Winged helix-turn helix domain-containing protein</fullName>
    </recommendedName>
</protein>
<accession>A0A8H3KXQ0</accession>
<organism evidence="1 2">
    <name type="scientific">Rhizophagus clarus</name>
    <dbReference type="NCBI Taxonomy" id="94130"/>
    <lineage>
        <taxon>Eukaryota</taxon>
        <taxon>Fungi</taxon>
        <taxon>Fungi incertae sedis</taxon>
        <taxon>Mucoromycota</taxon>
        <taxon>Glomeromycotina</taxon>
        <taxon>Glomeromycetes</taxon>
        <taxon>Glomerales</taxon>
        <taxon>Glomeraceae</taxon>
        <taxon>Rhizophagus</taxon>
    </lineage>
</organism>
<reference evidence="1" key="1">
    <citation type="submission" date="2019-10" db="EMBL/GenBank/DDBJ databases">
        <title>Conservation and host-specific expression of non-tandemly repeated heterogenous ribosome RNA gene in arbuscular mycorrhizal fungi.</title>
        <authorList>
            <person name="Maeda T."/>
            <person name="Kobayashi Y."/>
            <person name="Nakagawa T."/>
            <person name="Ezawa T."/>
            <person name="Yamaguchi K."/>
            <person name="Bino T."/>
            <person name="Nishimoto Y."/>
            <person name="Shigenobu S."/>
            <person name="Kawaguchi M."/>
        </authorList>
    </citation>
    <scope>NUCLEOTIDE SEQUENCE</scope>
    <source>
        <strain evidence="1">HR1</strain>
    </source>
</reference>
<evidence type="ECO:0000313" key="1">
    <source>
        <dbReference type="EMBL" id="GES75287.1"/>
    </source>
</evidence>
<gene>
    <name evidence="1" type="ORF">RCL2_000273300</name>
</gene>
<dbReference type="OrthoDB" id="3264182at2759"/>
<evidence type="ECO:0008006" key="3">
    <source>
        <dbReference type="Google" id="ProtNLM"/>
    </source>
</evidence>